<dbReference type="InterPro" id="IPR013785">
    <property type="entry name" value="Aldolase_TIM"/>
</dbReference>
<keyword evidence="4" id="KW-0456">Lyase</keyword>
<name>A0A0F9RGX6_9ZZZZ</name>
<comment type="similarity">
    <text evidence="2">Belongs to the KHG/KDPG aldolase family.</text>
</comment>
<evidence type="ECO:0008006" key="7">
    <source>
        <dbReference type="Google" id="ProtNLM"/>
    </source>
</evidence>
<sequence length="261" mass="27105">MTQTETIQHLLADGFILVFNQDALDVVKTAGAVADAGFGNMEVTCRIRQPLAKLAELRRAMPDLAIGAASLIDNPSVLAAYNAAHTDDPLPSVDQVVDAGADYVVSAANFRPQTYNSLAGGVGIIPGCGTVDEIVTQFGLGANFVKIFPAKQLGGPTFVKAVDAPTHKTISLVPTGGTNADNIPDYIAAGVLVVGGSFSAIDKPTLAAIIDNQDYVLLTNELKAIKSLIDTARAAQYPDLNFAAATPADIAGATGRHFNLD</sequence>
<dbReference type="SUPFAM" id="SSF51569">
    <property type="entry name" value="Aldolase"/>
    <property type="match status" value="1"/>
</dbReference>
<dbReference type="PANTHER" id="PTHR30246:SF1">
    <property type="entry name" value="2-DEHYDRO-3-DEOXY-6-PHOSPHOGALACTONATE ALDOLASE-RELATED"/>
    <property type="match status" value="1"/>
</dbReference>
<dbReference type="EMBL" id="LAZR01001193">
    <property type="protein sequence ID" value="KKN48972.1"/>
    <property type="molecule type" value="Genomic_DNA"/>
</dbReference>
<comment type="subunit">
    <text evidence="3">Homotrimer.</text>
</comment>
<proteinExistence type="inferred from homology"/>
<evidence type="ECO:0000256" key="4">
    <source>
        <dbReference type="ARBA" id="ARBA00023239"/>
    </source>
</evidence>
<organism evidence="6">
    <name type="scientific">marine sediment metagenome</name>
    <dbReference type="NCBI Taxonomy" id="412755"/>
    <lineage>
        <taxon>unclassified sequences</taxon>
        <taxon>metagenomes</taxon>
        <taxon>ecological metagenomes</taxon>
    </lineage>
</organism>
<dbReference type="Pfam" id="PF01081">
    <property type="entry name" value="Aldolase"/>
    <property type="match status" value="1"/>
</dbReference>
<evidence type="ECO:0000256" key="2">
    <source>
        <dbReference type="ARBA" id="ARBA00006906"/>
    </source>
</evidence>
<reference evidence="6" key="1">
    <citation type="journal article" date="2015" name="Nature">
        <title>Complex archaea that bridge the gap between prokaryotes and eukaryotes.</title>
        <authorList>
            <person name="Spang A."/>
            <person name="Saw J.H."/>
            <person name="Jorgensen S.L."/>
            <person name="Zaremba-Niedzwiedzka K."/>
            <person name="Martijn J."/>
            <person name="Lind A.E."/>
            <person name="van Eijk R."/>
            <person name="Schleper C."/>
            <person name="Guy L."/>
            <person name="Ettema T.J."/>
        </authorList>
    </citation>
    <scope>NUCLEOTIDE SEQUENCE</scope>
</reference>
<protein>
    <recommendedName>
        <fullName evidence="7">2-dehydro-3-deoxyphosphogluconate aldolase/4-hydroxy-2-oxoglutarate aldolase</fullName>
    </recommendedName>
</protein>
<keyword evidence="5" id="KW-0119">Carbohydrate metabolism</keyword>
<dbReference type="GO" id="GO:0016829">
    <property type="term" value="F:lyase activity"/>
    <property type="evidence" value="ECO:0007669"/>
    <property type="project" value="UniProtKB-KW"/>
</dbReference>
<gene>
    <name evidence="6" type="ORF">LCGC14_0647440</name>
</gene>
<evidence type="ECO:0000256" key="3">
    <source>
        <dbReference type="ARBA" id="ARBA00011233"/>
    </source>
</evidence>
<dbReference type="PANTHER" id="PTHR30246">
    <property type="entry name" value="2-KETO-3-DEOXY-6-PHOSPHOGLUCONATE ALDOLASE"/>
    <property type="match status" value="1"/>
</dbReference>
<dbReference type="InterPro" id="IPR000887">
    <property type="entry name" value="Aldlse_KDPG_KHG"/>
</dbReference>
<comment type="pathway">
    <text evidence="1">Carbohydrate acid metabolism.</text>
</comment>
<evidence type="ECO:0000256" key="5">
    <source>
        <dbReference type="ARBA" id="ARBA00023277"/>
    </source>
</evidence>
<evidence type="ECO:0000313" key="6">
    <source>
        <dbReference type="EMBL" id="KKN48972.1"/>
    </source>
</evidence>
<accession>A0A0F9RGX6</accession>
<dbReference type="CDD" id="cd00452">
    <property type="entry name" value="KDPG_aldolase"/>
    <property type="match status" value="1"/>
</dbReference>
<dbReference type="Gene3D" id="3.20.20.70">
    <property type="entry name" value="Aldolase class I"/>
    <property type="match status" value="1"/>
</dbReference>
<dbReference type="AlphaFoldDB" id="A0A0F9RGX6"/>
<comment type="caution">
    <text evidence="6">The sequence shown here is derived from an EMBL/GenBank/DDBJ whole genome shotgun (WGS) entry which is preliminary data.</text>
</comment>
<evidence type="ECO:0000256" key="1">
    <source>
        <dbReference type="ARBA" id="ARBA00004761"/>
    </source>
</evidence>